<dbReference type="RefSeq" id="WP_279241261.1">
    <property type="nucleotide sequence ID" value="NZ_CP036501.1"/>
</dbReference>
<keyword evidence="3" id="KW-1185">Reference proteome</keyword>
<evidence type="ECO:0000313" key="3">
    <source>
        <dbReference type="Proteomes" id="UP001317963"/>
    </source>
</evidence>
<name>A0ABY6Q7Z8_9GAMM</name>
<evidence type="ECO:0000256" key="1">
    <source>
        <dbReference type="SAM" id="MobiDB-lite"/>
    </source>
</evidence>
<evidence type="ECO:0000313" key="2">
    <source>
        <dbReference type="EMBL" id="UZP74801.1"/>
    </source>
</evidence>
<dbReference type="EMBL" id="CP036501">
    <property type="protein sequence ID" value="UZP74801.1"/>
    <property type="molecule type" value="Genomic_DNA"/>
</dbReference>
<dbReference type="PANTHER" id="PTHR40691:SF3">
    <property type="entry name" value="(NA+)-NQR MATURATION NQRM"/>
    <property type="match status" value="1"/>
</dbReference>
<dbReference type="Proteomes" id="UP001317963">
    <property type="component" value="Chromosome"/>
</dbReference>
<gene>
    <name evidence="2" type="primary">nqrM</name>
    <name evidence="2" type="ORF">E0F26_08650</name>
</gene>
<proteinExistence type="predicted"/>
<dbReference type="Pfam" id="PF04400">
    <property type="entry name" value="NqrM"/>
    <property type="match status" value="1"/>
</dbReference>
<protein>
    <submittedName>
        <fullName evidence="2">(Na+)-NQR maturation NqrM</fullName>
    </submittedName>
</protein>
<accession>A0ABY6Q7Z8</accession>
<reference evidence="2 3" key="1">
    <citation type="submission" date="2019-02" db="EMBL/GenBank/DDBJ databases">
        <title>Halieaceae_genomes.</title>
        <authorList>
            <person name="Li S.-H."/>
        </authorList>
    </citation>
    <scope>NUCLEOTIDE SEQUENCE [LARGE SCALE GENOMIC DNA]</scope>
    <source>
        <strain evidence="2 3">JH123</strain>
    </source>
</reference>
<dbReference type="InterPro" id="IPR007495">
    <property type="entry name" value="NqrM"/>
</dbReference>
<feature type="region of interest" description="Disordered" evidence="1">
    <location>
        <begin position="58"/>
        <end position="87"/>
    </location>
</feature>
<dbReference type="PANTHER" id="PTHR40691">
    <property type="entry name" value="(NA+)-NQR MATURATION NQRM"/>
    <property type="match status" value="1"/>
</dbReference>
<organism evidence="2 3">
    <name type="scientific">Candidatus Paraluminiphilus aquimaris</name>
    <dbReference type="NCBI Taxonomy" id="2518994"/>
    <lineage>
        <taxon>Bacteria</taxon>
        <taxon>Pseudomonadati</taxon>
        <taxon>Pseudomonadota</taxon>
        <taxon>Gammaproteobacteria</taxon>
        <taxon>Cellvibrionales</taxon>
        <taxon>Halieaceae</taxon>
        <taxon>Candidatus Paraluminiphilus</taxon>
    </lineage>
</organism>
<sequence>MIFLISFIVFAFILSAMAVGVIAGRAPIKGSCGGIGALGIDQSCDLCGGDPQRCETETRDHFEASSSEAGASNKADKGAVVFDPAER</sequence>